<dbReference type="OrthoDB" id="846071at2"/>
<dbReference type="AlphaFoldDB" id="A0A562SJG7"/>
<proteinExistence type="predicted"/>
<evidence type="ECO:0000313" key="2">
    <source>
        <dbReference type="Proteomes" id="UP000316167"/>
    </source>
</evidence>
<keyword evidence="2" id="KW-1185">Reference proteome</keyword>
<accession>A0A562SJG7</accession>
<evidence type="ECO:0000313" key="1">
    <source>
        <dbReference type="EMBL" id="TWI81395.1"/>
    </source>
</evidence>
<comment type="caution">
    <text evidence="1">The sequence shown here is derived from an EMBL/GenBank/DDBJ whole genome shotgun (WGS) entry which is preliminary data.</text>
</comment>
<evidence type="ECO:0008006" key="3">
    <source>
        <dbReference type="Google" id="ProtNLM"/>
    </source>
</evidence>
<reference evidence="1 2" key="1">
    <citation type="journal article" date="2015" name="Stand. Genomic Sci.">
        <title>Genomic Encyclopedia of Bacterial and Archaeal Type Strains, Phase III: the genomes of soil and plant-associated and newly described type strains.</title>
        <authorList>
            <person name="Whitman W.B."/>
            <person name="Woyke T."/>
            <person name="Klenk H.P."/>
            <person name="Zhou Y."/>
            <person name="Lilburn T.G."/>
            <person name="Beck B.J."/>
            <person name="De Vos P."/>
            <person name="Vandamme P."/>
            <person name="Eisen J.A."/>
            <person name="Garrity G."/>
            <person name="Hugenholtz P."/>
            <person name="Kyrpides N.C."/>
        </authorList>
    </citation>
    <scope>NUCLEOTIDE SEQUENCE [LARGE SCALE GENOMIC DNA]</scope>
    <source>
        <strain evidence="1 2">CGMCC 1.7271</strain>
    </source>
</reference>
<gene>
    <name evidence="1" type="ORF">IQ13_2413</name>
</gene>
<name>A0A562SJG7_9BACT</name>
<protein>
    <recommendedName>
        <fullName evidence="3">Glycosyltransferase involved in cell wall biosynthesis</fullName>
    </recommendedName>
</protein>
<organism evidence="1 2">
    <name type="scientific">Lacibacter cauensis</name>
    <dbReference type="NCBI Taxonomy" id="510947"/>
    <lineage>
        <taxon>Bacteria</taxon>
        <taxon>Pseudomonadati</taxon>
        <taxon>Bacteroidota</taxon>
        <taxon>Chitinophagia</taxon>
        <taxon>Chitinophagales</taxon>
        <taxon>Chitinophagaceae</taxon>
        <taxon>Lacibacter</taxon>
    </lineage>
</organism>
<dbReference type="EMBL" id="VLLE01000004">
    <property type="protein sequence ID" value="TWI81395.1"/>
    <property type="molecule type" value="Genomic_DNA"/>
</dbReference>
<dbReference type="Proteomes" id="UP000316167">
    <property type="component" value="Unassembled WGS sequence"/>
</dbReference>
<dbReference type="RefSeq" id="WP_144886593.1">
    <property type="nucleotide sequence ID" value="NZ_VLLE01000004.1"/>
</dbReference>
<dbReference type="SUPFAM" id="SSF53756">
    <property type="entry name" value="UDP-Glycosyltransferase/glycogen phosphorylase"/>
    <property type="match status" value="1"/>
</dbReference>
<sequence length="422" mass="47497">MKKILIITPHYPPSNLAAVHRSRLFAQHLPAFGWEPIILTVHEDFYEEELDWNLHKLLPAGQRIEKVRAYPVTRPRLIGDIGLRAFFQLRKKALALVQKEKIAFVYIPIPSFYVSLIGPYLQRKTGVRYGIDYIDPWVHVFPGSDRVFSRHWFSTKLAKWLEPKAVKSASLITGVAEGYYKGVLDRNPHLQRCVTGAMPYGGEAADHSGLKQLQLKPYLFEANSKLQFVYAGAMLPKAYGPLEEIFKAIAAHRDLFEQVAFHFIGTGKTPNDPQGYNIKALAEHYGLWQTVVFEYPKRIPYLDVLIHLEAADAVFILGSTEPHYTPSKTYQGVLSKKPILAVLHSASTAVAVLEQSRAGVVLAFDGAAAVSAISHGFVEQFTRFQLFRNAFKPEEVDQQTFAQYSAKEVTRTLASLLDKAMA</sequence>